<feature type="non-terminal residue" evidence="2">
    <location>
        <position position="1"/>
    </location>
</feature>
<sequence length="111" mass="12796">HDCNIQRILRGTKENHNVFYRVMTNGWVHGLLTFLLLLTVVAPRLAVNCGRQSFIGPVDSPLGLVVNGGRQWRFQLSSGDFNQQRRFQLSIGDFNQQRRFQLSNYDFNSVV</sequence>
<feature type="transmembrane region" description="Helical" evidence="1">
    <location>
        <begin position="27"/>
        <end position="47"/>
    </location>
</feature>
<proteinExistence type="predicted"/>
<accession>A0AA38CPZ9</accession>
<feature type="non-terminal residue" evidence="2">
    <location>
        <position position="111"/>
    </location>
</feature>
<evidence type="ECO:0000313" key="2">
    <source>
        <dbReference type="EMBL" id="KAH9301357.1"/>
    </source>
</evidence>
<name>A0AA38CPZ9_TAXCH</name>
<reference evidence="2 3" key="1">
    <citation type="journal article" date="2021" name="Nat. Plants">
        <title>The Taxus genome provides insights into paclitaxel biosynthesis.</title>
        <authorList>
            <person name="Xiong X."/>
            <person name="Gou J."/>
            <person name="Liao Q."/>
            <person name="Li Y."/>
            <person name="Zhou Q."/>
            <person name="Bi G."/>
            <person name="Li C."/>
            <person name="Du R."/>
            <person name="Wang X."/>
            <person name="Sun T."/>
            <person name="Guo L."/>
            <person name="Liang H."/>
            <person name="Lu P."/>
            <person name="Wu Y."/>
            <person name="Zhang Z."/>
            <person name="Ro D.K."/>
            <person name="Shang Y."/>
            <person name="Huang S."/>
            <person name="Yan J."/>
        </authorList>
    </citation>
    <scope>NUCLEOTIDE SEQUENCE [LARGE SCALE GENOMIC DNA]</scope>
    <source>
        <strain evidence="2">Ta-2019</strain>
    </source>
</reference>
<dbReference type="EMBL" id="JAHRHJ020000009">
    <property type="protein sequence ID" value="KAH9301357.1"/>
    <property type="molecule type" value="Genomic_DNA"/>
</dbReference>
<gene>
    <name evidence="2" type="ORF">KI387_012940</name>
</gene>
<keyword evidence="1" id="KW-0472">Membrane</keyword>
<keyword evidence="1" id="KW-1133">Transmembrane helix</keyword>
<dbReference type="AlphaFoldDB" id="A0AA38CPZ9"/>
<keyword evidence="1" id="KW-0812">Transmembrane</keyword>
<evidence type="ECO:0000256" key="1">
    <source>
        <dbReference type="SAM" id="Phobius"/>
    </source>
</evidence>
<organism evidence="2 3">
    <name type="scientific">Taxus chinensis</name>
    <name type="common">Chinese yew</name>
    <name type="synonym">Taxus wallichiana var. chinensis</name>
    <dbReference type="NCBI Taxonomy" id="29808"/>
    <lineage>
        <taxon>Eukaryota</taxon>
        <taxon>Viridiplantae</taxon>
        <taxon>Streptophyta</taxon>
        <taxon>Embryophyta</taxon>
        <taxon>Tracheophyta</taxon>
        <taxon>Spermatophyta</taxon>
        <taxon>Pinopsida</taxon>
        <taxon>Pinidae</taxon>
        <taxon>Conifers II</taxon>
        <taxon>Cupressales</taxon>
        <taxon>Taxaceae</taxon>
        <taxon>Taxus</taxon>
    </lineage>
</organism>
<keyword evidence="3" id="KW-1185">Reference proteome</keyword>
<comment type="caution">
    <text evidence="2">The sequence shown here is derived from an EMBL/GenBank/DDBJ whole genome shotgun (WGS) entry which is preliminary data.</text>
</comment>
<evidence type="ECO:0000313" key="3">
    <source>
        <dbReference type="Proteomes" id="UP000824469"/>
    </source>
</evidence>
<dbReference type="Proteomes" id="UP000824469">
    <property type="component" value="Unassembled WGS sequence"/>
</dbReference>
<protein>
    <submittedName>
        <fullName evidence="2">Uncharacterized protein</fullName>
    </submittedName>
</protein>